<dbReference type="GeneID" id="93622428"/>
<accession>I1CQM2</accession>
<reference evidence="1 2" key="1">
    <citation type="journal article" date="2009" name="PLoS Genet.">
        <title>Genomic analysis of the basal lineage fungus Rhizopus oryzae reveals a whole-genome duplication.</title>
        <authorList>
            <person name="Ma L.-J."/>
            <person name="Ibrahim A.S."/>
            <person name="Skory C."/>
            <person name="Grabherr M.G."/>
            <person name="Burger G."/>
            <person name="Butler M."/>
            <person name="Elias M."/>
            <person name="Idnurm A."/>
            <person name="Lang B.F."/>
            <person name="Sone T."/>
            <person name="Abe A."/>
            <person name="Calvo S.E."/>
            <person name="Corrochano L.M."/>
            <person name="Engels R."/>
            <person name="Fu J."/>
            <person name="Hansberg W."/>
            <person name="Kim J.-M."/>
            <person name="Kodira C.D."/>
            <person name="Koehrsen M.J."/>
            <person name="Liu B."/>
            <person name="Miranda-Saavedra D."/>
            <person name="O'Leary S."/>
            <person name="Ortiz-Castellanos L."/>
            <person name="Poulter R."/>
            <person name="Rodriguez-Romero J."/>
            <person name="Ruiz-Herrera J."/>
            <person name="Shen Y.-Q."/>
            <person name="Zeng Q."/>
            <person name="Galagan J."/>
            <person name="Birren B.W."/>
            <person name="Cuomo C.A."/>
            <person name="Wickes B.L."/>
        </authorList>
    </citation>
    <scope>NUCLEOTIDE SEQUENCE [LARGE SCALE GENOMIC DNA]</scope>
    <source>
        <strain evidence="2">RA 99-880 / ATCC MYA-4621 / FGSC 9543 / NRRL 43880</strain>
    </source>
</reference>
<keyword evidence="2" id="KW-1185">Reference proteome</keyword>
<evidence type="ECO:0000313" key="1">
    <source>
        <dbReference type="EMBL" id="EIE90752.1"/>
    </source>
</evidence>
<dbReference type="RefSeq" id="XP_067526148.1">
    <property type="nucleotide sequence ID" value="XM_067670047.1"/>
</dbReference>
<evidence type="ECO:0000313" key="2">
    <source>
        <dbReference type="Proteomes" id="UP000009138"/>
    </source>
</evidence>
<dbReference type="VEuPathDB" id="FungiDB:RO3G_15463"/>
<dbReference type="EMBL" id="CH476747">
    <property type="protein sequence ID" value="EIE90752.1"/>
    <property type="molecule type" value="Genomic_DNA"/>
</dbReference>
<proteinExistence type="predicted"/>
<dbReference type="AlphaFoldDB" id="I1CQM2"/>
<dbReference type="Proteomes" id="UP000009138">
    <property type="component" value="Unassembled WGS sequence"/>
</dbReference>
<protein>
    <submittedName>
        <fullName evidence="1">Uncharacterized protein</fullName>
    </submittedName>
</protein>
<dbReference type="InParanoid" id="I1CQM2"/>
<sequence length="93" mass="10362">MSSLFGFLTKKKKRERAWRRIQAVVESSNRMGVAYGLYVSTAIARDSGSSRNYAGRPMKRSFALSLLSIRSLKALIAPDTLGCAWCTNRPTEC</sequence>
<name>I1CQM2_RHIO9</name>
<organism evidence="1 2">
    <name type="scientific">Rhizopus delemar (strain RA 99-880 / ATCC MYA-4621 / FGSC 9543 / NRRL 43880)</name>
    <name type="common">Mucormycosis agent</name>
    <name type="synonym">Rhizopus arrhizus var. delemar</name>
    <dbReference type="NCBI Taxonomy" id="246409"/>
    <lineage>
        <taxon>Eukaryota</taxon>
        <taxon>Fungi</taxon>
        <taxon>Fungi incertae sedis</taxon>
        <taxon>Mucoromycota</taxon>
        <taxon>Mucoromycotina</taxon>
        <taxon>Mucoromycetes</taxon>
        <taxon>Mucorales</taxon>
        <taxon>Mucorineae</taxon>
        <taxon>Rhizopodaceae</taxon>
        <taxon>Rhizopus</taxon>
    </lineage>
</organism>
<gene>
    <name evidence="1" type="ORF">RO3G_15463</name>
</gene>